<proteinExistence type="predicted"/>
<dbReference type="RefSeq" id="YP_009225851.1">
    <property type="nucleotide sequence ID" value="NC_029098.1"/>
</dbReference>
<protein>
    <submittedName>
        <fullName evidence="2">Uncharacterized protein</fullName>
    </submittedName>
</protein>
<dbReference type="EMBL" id="KM652554">
    <property type="protein sequence ID" value="AIW02624.1"/>
    <property type="molecule type" value="Genomic_DNA"/>
</dbReference>
<dbReference type="KEGG" id="vg:26796865"/>
<sequence length="93" mass="10548">MAYYPINQFFYDSETNNIIVQFAVYTEKTYETANMDDPYDVIEAELFLDAGKFKIGEYRPASLDGTITQEFIGRDLGQSPNITPPNPVPEEPA</sequence>
<evidence type="ECO:0000313" key="2">
    <source>
        <dbReference type="EMBL" id="AIW02624.1"/>
    </source>
</evidence>
<evidence type="ECO:0000313" key="3">
    <source>
        <dbReference type="Proteomes" id="UP000030200"/>
    </source>
</evidence>
<reference evidence="2 3" key="1">
    <citation type="submission" date="2014-09" db="EMBL/GenBank/DDBJ databases">
        <authorList>
            <person name="Gicewicz E.A."/>
            <person name="Hiryak K.M."/>
            <person name="Horoschock A.N."/>
            <person name="Kneeream E.R."/>
            <person name="Luchetta J."/>
            <person name="Mikolon A.R."/>
            <person name="Smith S.N."/>
            <person name="Svintozelskiy S."/>
            <person name="Yucha M.L."/>
            <person name="Manna D.P."/>
            <person name="Pidcock K.A."/>
            <person name="Laing C.E."/>
            <person name="Schaff J.E."/>
            <person name="Dashiell C.L."/>
            <person name="Macialek J.A."/>
            <person name="Anders K.R."/>
            <person name="Braun M.A."/>
            <person name="Delesalle V.A."/>
            <person name="Hughes L.E."/>
            <person name="Ware V.C."/>
            <person name="Bradley K.W."/>
            <person name="Barker L.P."/>
            <person name="Asai D.J."/>
            <person name="Bowman C.A."/>
            <person name="Russell D.A."/>
            <person name="Pope W.H."/>
            <person name="Jacobs-Sera D."/>
            <person name="Hendrix R.W."/>
            <person name="Hatfull G.F."/>
        </authorList>
    </citation>
    <scope>NUCLEOTIDE SEQUENCE [LARGE SCALE GENOMIC DNA]</scope>
</reference>
<keyword evidence="3" id="KW-1185">Reference proteome</keyword>
<feature type="region of interest" description="Disordered" evidence="1">
    <location>
        <begin position="73"/>
        <end position="93"/>
    </location>
</feature>
<dbReference type="Proteomes" id="UP000030200">
    <property type="component" value="Segment"/>
</dbReference>
<dbReference type="OrthoDB" id="18277at10239"/>
<accession>A0A0A0RT75</accession>
<name>A0A0A0RT75_9CAUD</name>
<organism evidence="2 3">
    <name type="scientific">Streptomyces phage Jay2Jay</name>
    <dbReference type="NCBI Taxonomy" id="1556290"/>
    <lineage>
        <taxon>Viruses</taxon>
        <taxon>Duplodnaviria</taxon>
        <taxon>Heunggongvirae</taxon>
        <taxon>Uroviricota</taxon>
        <taxon>Caudoviricetes</taxon>
        <taxon>Stanwilliamsviridae</taxon>
        <taxon>Boydwoodruffvirinae</taxon>
        <taxon>Samistivirus</taxon>
        <taxon>Samistivirus jay2jay</taxon>
    </lineage>
</organism>
<evidence type="ECO:0000256" key="1">
    <source>
        <dbReference type="SAM" id="MobiDB-lite"/>
    </source>
</evidence>
<gene>
    <name evidence="2" type="primary">136</name>
    <name evidence="2" type="ORF">PBI_JAY2JAY_136</name>
</gene>
<dbReference type="GeneID" id="26796865"/>
<feature type="compositionally biased region" description="Pro residues" evidence="1">
    <location>
        <begin position="82"/>
        <end position="93"/>
    </location>
</feature>